<keyword evidence="5" id="KW-1133">Transmembrane helix</keyword>
<dbReference type="Pfam" id="PF25487">
    <property type="entry name" value="ETR1_N"/>
    <property type="match status" value="1"/>
</dbReference>
<comment type="caution">
    <text evidence="8">The sequence shown here is derived from an EMBL/GenBank/DDBJ whole genome shotgun (WGS) entry which is preliminary data.</text>
</comment>
<keyword evidence="2" id="KW-0479">Metal-binding</keyword>
<evidence type="ECO:0000259" key="6">
    <source>
        <dbReference type="Pfam" id="PF25487"/>
    </source>
</evidence>
<keyword evidence="3" id="KW-0547">Nucleotide-binding</keyword>
<organism evidence="8 10">
    <name type="scientific">Colwellia hornerae</name>
    <dbReference type="NCBI Taxonomy" id="89402"/>
    <lineage>
        <taxon>Bacteria</taxon>
        <taxon>Pseudomonadati</taxon>
        <taxon>Pseudomonadota</taxon>
        <taxon>Gammaproteobacteria</taxon>
        <taxon>Alteromonadales</taxon>
        <taxon>Colwelliaceae</taxon>
        <taxon>Colwellia</taxon>
    </lineage>
</organism>
<dbReference type="OrthoDB" id="9808408at2"/>
<reference evidence="8 10" key="1">
    <citation type="submission" date="2019-07" db="EMBL/GenBank/DDBJ databases">
        <title>Genomes of sea-ice associated Colwellia species.</title>
        <authorList>
            <person name="Bowman J.P."/>
        </authorList>
    </citation>
    <scope>NUCLEOTIDE SEQUENCE [LARGE SCALE GENOMIC DNA]</scope>
    <source>
        <strain evidence="7 9">ACAM 607</strain>
        <strain evidence="8 10">IC036</strain>
    </source>
</reference>
<dbReference type="EMBL" id="VOLQ01000056">
    <property type="protein sequence ID" value="TWX63054.1"/>
    <property type="molecule type" value="Genomic_DNA"/>
</dbReference>
<feature type="transmembrane region" description="Helical" evidence="5">
    <location>
        <begin position="93"/>
        <end position="113"/>
    </location>
</feature>
<dbReference type="GO" id="GO:0051740">
    <property type="term" value="F:ethylene binding"/>
    <property type="evidence" value="ECO:0007669"/>
    <property type="project" value="TreeGrafter"/>
</dbReference>
<dbReference type="EMBL" id="VOLR01000041">
    <property type="protein sequence ID" value="TWX54015.1"/>
    <property type="molecule type" value="Genomic_DNA"/>
</dbReference>
<evidence type="ECO:0000313" key="8">
    <source>
        <dbReference type="EMBL" id="TWX63054.1"/>
    </source>
</evidence>
<feature type="transmembrane region" description="Helical" evidence="5">
    <location>
        <begin position="31"/>
        <end position="53"/>
    </location>
</feature>
<sequence length="182" mass="21344">MNEWLQQFANPNFMPHGHCYLWRPDILWTHVISDITIGVAYYLITIILGILLYKRKESVPYKDIFALFMAFIFFCGTTHFVAIYVTWYPAYEYQGWIKALTAFTSLLTAIVLAPRLPDLIQLPGVEIKYNKTLKEVEALKQSNRQMSSVYSATLDREERVIELKKEVNALMLELKREHIYDV</sequence>
<feature type="domain" description="Ethylene receptor 1-like N-terminal" evidence="6">
    <location>
        <begin position="26"/>
        <end position="121"/>
    </location>
</feature>
<dbReference type="PANTHER" id="PTHR24423:SF633">
    <property type="entry name" value="ETHYLENE RECEPTOR 2"/>
    <property type="match status" value="1"/>
</dbReference>
<keyword evidence="1" id="KW-0808">Transferase</keyword>
<evidence type="ECO:0000256" key="3">
    <source>
        <dbReference type="ARBA" id="ARBA00022741"/>
    </source>
</evidence>
<dbReference type="RefSeq" id="WP_146801143.1">
    <property type="nucleotide sequence ID" value="NZ_VOLP01000040.1"/>
</dbReference>
<evidence type="ECO:0000313" key="7">
    <source>
        <dbReference type="EMBL" id="TWX54015.1"/>
    </source>
</evidence>
<feature type="transmembrane region" description="Helical" evidence="5">
    <location>
        <begin position="65"/>
        <end position="87"/>
    </location>
</feature>
<evidence type="ECO:0000256" key="1">
    <source>
        <dbReference type="ARBA" id="ARBA00022679"/>
    </source>
</evidence>
<keyword evidence="4" id="KW-0067">ATP-binding</keyword>
<evidence type="ECO:0000313" key="9">
    <source>
        <dbReference type="Proteomes" id="UP000321525"/>
    </source>
</evidence>
<dbReference type="GO" id="GO:0046872">
    <property type="term" value="F:metal ion binding"/>
    <property type="evidence" value="ECO:0007669"/>
    <property type="project" value="UniProtKB-KW"/>
</dbReference>
<name>A0A5C6Q2J0_9GAMM</name>
<protein>
    <recommendedName>
        <fullName evidence="6">Ethylene receptor 1-like N-terminal domain-containing protein</fullName>
    </recommendedName>
</protein>
<proteinExistence type="predicted"/>
<dbReference type="Proteomes" id="UP000321525">
    <property type="component" value="Unassembled WGS sequence"/>
</dbReference>
<dbReference type="GO" id="GO:0016740">
    <property type="term" value="F:transferase activity"/>
    <property type="evidence" value="ECO:0007669"/>
    <property type="project" value="UniProtKB-KW"/>
</dbReference>
<keyword evidence="5" id="KW-0472">Membrane</keyword>
<keyword evidence="5" id="KW-0812">Transmembrane</keyword>
<gene>
    <name evidence="7" type="ORF">ESZ26_18240</name>
    <name evidence="8" type="ORF">ESZ27_18105</name>
</gene>
<evidence type="ECO:0000256" key="5">
    <source>
        <dbReference type="SAM" id="Phobius"/>
    </source>
</evidence>
<dbReference type="AlphaFoldDB" id="A0A5C6Q2J0"/>
<accession>A0A5C6Q2J0</accession>
<dbReference type="InterPro" id="IPR058544">
    <property type="entry name" value="ETR1_N"/>
</dbReference>
<dbReference type="Proteomes" id="UP000321917">
    <property type="component" value="Unassembled WGS sequence"/>
</dbReference>
<dbReference type="GO" id="GO:0038199">
    <property type="term" value="F:ethylene receptor activity"/>
    <property type="evidence" value="ECO:0007669"/>
    <property type="project" value="TreeGrafter"/>
</dbReference>
<evidence type="ECO:0000313" key="10">
    <source>
        <dbReference type="Proteomes" id="UP000321917"/>
    </source>
</evidence>
<evidence type="ECO:0000256" key="4">
    <source>
        <dbReference type="ARBA" id="ARBA00022840"/>
    </source>
</evidence>
<dbReference type="GO" id="GO:0005524">
    <property type="term" value="F:ATP binding"/>
    <property type="evidence" value="ECO:0007669"/>
    <property type="project" value="UniProtKB-KW"/>
</dbReference>
<evidence type="ECO:0000256" key="2">
    <source>
        <dbReference type="ARBA" id="ARBA00022723"/>
    </source>
</evidence>
<dbReference type="PANTHER" id="PTHR24423">
    <property type="entry name" value="TWO-COMPONENT SENSOR HISTIDINE KINASE"/>
    <property type="match status" value="1"/>
</dbReference>
<keyword evidence="9" id="KW-1185">Reference proteome</keyword>